<keyword evidence="2" id="KW-1185">Reference proteome</keyword>
<name>A0A8J5YCE4_9ROSI</name>
<accession>A0A8J5YCE4</accession>
<organism evidence="1 2">
    <name type="scientific">Gossypium anomalum</name>
    <dbReference type="NCBI Taxonomy" id="47600"/>
    <lineage>
        <taxon>Eukaryota</taxon>
        <taxon>Viridiplantae</taxon>
        <taxon>Streptophyta</taxon>
        <taxon>Embryophyta</taxon>
        <taxon>Tracheophyta</taxon>
        <taxon>Spermatophyta</taxon>
        <taxon>Magnoliopsida</taxon>
        <taxon>eudicotyledons</taxon>
        <taxon>Gunneridae</taxon>
        <taxon>Pentapetalae</taxon>
        <taxon>rosids</taxon>
        <taxon>malvids</taxon>
        <taxon>Malvales</taxon>
        <taxon>Malvaceae</taxon>
        <taxon>Malvoideae</taxon>
        <taxon>Gossypium</taxon>
    </lineage>
</organism>
<proteinExistence type="predicted"/>
<protein>
    <submittedName>
        <fullName evidence="1">Uncharacterized protein</fullName>
    </submittedName>
</protein>
<dbReference type="AlphaFoldDB" id="A0A8J5YCE4"/>
<reference evidence="1 2" key="1">
    <citation type="journal article" date="2021" name="bioRxiv">
        <title>The Gossypium anomalum genome as a resource for cotton improvement and evolutionary analysis of hybrid incompatibility.</title>
        <authorList>
            <person name="Grover C.E."/>
            <person name="Yuan D."/>
            <person name="Arick M.A."/>
            <person name="Miller E.R."/>
            <person name="Hu G."/>
            <person name="Peterson D.G."/>
            <person name="Wendel J.F."/>
            <person name="Udall J.A."/>
        </authorList>
    </citation>
    <scope>NUCLEOTIDE SEQUENCE [LARGE SCALE GENOMIC DNA]</scope>
    <source>
        <strain evidence="1">JFW-Udall</strain>
        <tissue evidence="1">Leaf</tissue>
    </source>
</reference>
<evidence type="ECO:0000313" key="2">
    <source>
        <dbReference type="Proteomes" id="UP000701853"/>
    </source>
</evidence>
<evidence type="ECO:0000313" key="1">
    <source>
        <dbReference type="EMBL" id="KAG8478512.1"/>
    </source>
</evidence>
<comment type="caution">
    <text evidence="1">The sequence shown here is derived from an EMBL/GenBank/DDBJ whole genome shotgun (WGS) entry which is preliminary data.</text>
</comment>
<dbReference type="EMBL" id="JAHUZN010000011">
    <property type="protein sequence ID" value="KAG8478512.1"/>
    <property type="molecule type" value="Genomic_DNA"/>
</dbReference>
<gene>
    <name evidence="1" type="ORF">CXB51_028339</name>
</gene>
<sequence>MVSLQPKTMRRTGFHVLPRTRQDLLLSCCHFGGTKTCFFQGCDPFAMRGEKNKADKIPILPLEKPAKTLRLPMAVLFISMGFVTKNKT</sequence>
<dbReference type="OrthoDB" id="10324252at2759"/>
<dbReference type="Proteomes" id="UP000701853">
    <property type="component" value="Chromosome 11"/>
</dbReference>